<evidence type="ECO:0000313" key="9">
    <source>
        <dbReference type="Proteomes" id="UP000188342"/>
    </source>
</evidence>
<feature type="transmembrane region" description="Helical" evidence="6">
    <location>
        <begin position="234"/>
        <end position="253"/>
    </location>
</feature>
<accession>A0A1R4KLC3</accession>
<evidence type="ECO:0000256" key="5">
    <source>
        <dbReference type="ARBA" id="ARBA00023251"/>
    </source>
</evidence>
<protein>
    <submittedName>
        <fullName evidence="8">ABC-type multidrug transport system, permease component</fullName>
    </submittedName>
</protein>
<dbReference type="PIRSF" id="PIRSF006648">
    <property type="entry name" value="DrrB"/>
    <property type="match status" value="1"/>
</dbReference>
<evidence type="ECO:0000259" key="7">
    <source>
        <dbReference type="Pfam" id="PF12698"/>
    </source>
</evidence>
<keyword evidence="3 6" id="KW-1133">Transmembrane helix</keyword>
<gene>
    <name evidence="8" type="ORF">FM114_15665</name>
</gene>
<comment type="subcellular location">
    <subcellularLocation>
        <location evidence="1">Membrane</location>
        <topology evidence="1">Multi-pass membrane protein</topology>
    </subcellularLocation>
</comment>
<feature type="transmembrane region" description="Helical" evidence="6">
    <location>
        <begin position="72"/>
        <end position="95"/>
    </location>
</feature>
<reference evidence="8 9" key="1">
    <citation type="submission" date="2017-02" db="EMBL/GenBank/DDBJ databases">
        <authorList>
            <person name="Peterson S.W."/>
        </authorList>
    </citation>
    <scope>NUCLEOTIDE SEQUENCE [LARGE SCALE GENOMIC DNA]</scope>
    <source>
        <strain evidence="8 9">LSP_Lj1</strain>
    </source>
</reference>
<dbReference type="InterPro" id="IPR000412">
    <property type="entry name" value="ABC_2_transport"/>
</dbReference>
<dbReference type="InterPro" id="IPR013525">
    <property type="entry name" value="ABC2_TM"/>
</dbReference>
<proteinExistence type="predicted"/>
<feature type="transmembrane region" description="Helical" evidence="6">
    <location>
        <begin position="44"/>
        <end position="60"/>
    </location>
</feature>
<organism evidence="8 9">
    <name type="scientific">Luteococcus japonicus LSP_Lj1</name>
    <dbReference type="NCBI Taxonomy" id="1255658"/>
    <lineage>
        <taxon>Bacteria</taxon>
        <taxon>Bacillati</taxon>
        <taxon>Actinomycetota</taxon>
        <taxon>Actinomycetes</taxon>
        <taxon>Propionibacteriales</taxon>
        <taxon>Propionibacteriaceae</taxon>
        <taxon>Luteococcus</taxon>
    </lineage>
</organism>
<dbReference type="PANTHER" id="PTHR43229:SF2">
    <property type="entry name" value="NODULATION PROTEIN J"/>
    <property type="match status" value="1"/>
</dbReference>
<name>A0A1R4KLC3_9ACTN</name>
<feature type="transmembrane region" description="Helical" evidence="6">
    <location>
        <begin position="116"/>
        <end position="138"/>
    </location>
</feature>
<evidence type="ECO:0000256" key="4">
    <source>
        <dbReference type="ARBA" id="ARBA00023136"/>
    </source>
</evidence>
<dbReference type="AlphaFoldDB" id="A0A1R4KLC3"/>
<dbReference type="GO" id="GO:0043190">
    <property type="term" value="C:ATP-binding cassette (ABC) transporter complex"/>
    <property type="evidence" value="ECO:0007669"/>
    <property type="project" value="InterPro"/>
</dbReference>
<evidence type="ECO:0000256" key="1">
    <source>
        <dbReference type="ARBA" id="ARBA00004141"/>
    </source>
</evidence>
<evidence type="ECO:0000256" key="3">
    <source>
        <dbReference type="ARBA" id="ARBA00022989"/>
    </source>
</evidence>
<dbReference type="Proteomes" id="UP000188342">
    <property type="component" value="Unassembled WGS sequence"/>
</dbReference>
<dbReference type="GO" id="GO:0046677">
    <property type="term" value="P:response to antibiotic"/>
    <property type="evidence" value="ECO:0007669"/>
    <property type="project" value="UniProtKB-KW"/>
</dbReference>
<dbReference type="EMBL" id="FUKQ01000063">
    <property type="protein sequence ID" value="SJN45166.1"/>
    <property type="molecule type" value="Genomic_DNA"/>
</dbReference>
<evidence type="ECO:0000256" key="2">
    <source>
        <dbReference type="ARBA" id="ARBA00022692"/>
    </source>
</evidence>
<keyword evidence="9" id="KW-1185">Reference proteome</keyword>
<feature type="transmembrane region" description="Helical" evidence="6">
    <location>
        <begin position="183"/>
        <end position="203"/>
    </location>
</feature>
<dbReference type="Pfam" id="PF12698">
    <property type="entry name" value="ABC2_membrane_3"/>
    <property type="match status" value="1"/>
</dbReference>
<dbReference type="GO" id="GO:0140359">
    <property type="term" value="F:ABC-type transporter activity"/>
    <property type="evidence" value="ECO:0007669"/>
    <property type="project" value="InterPro"/>
</dbReference>
<dbReference type="OrthoDB" id="160207at2"/>
<dbReference type="RefSeq" id="WP_094766074.1">
    <property type="nucleotide sequence ID" value="NZ_FUKQ01000063.1"/>
</dbReference>
<feature type="transmembrane region" description="Helical" evidence="6">
    <location>
        <begin position="150"/>
        <end position="171"/>
    </location>
</feature>
<evidence type="ECO:0000256" key="6">
    <source>
        <dbReference type="SAM" id="Phobius"/>
    </source>
</evidence>
<sequence>MIVDKPLDTPLDFTPDAAPANRGAMIRNHALTEAKLILRNGEQLMIALLIPLGLLFFGHFTDGRYGITENHVAPNVLALAVWSSCFTSLAIATAFERRYGVLERLSATPLGHGGLLAGKAVGITIIATGQFLLLGAVGQLLGWRIEPSALQWPVMLLGVPLAMFVFANLALAMAGLLRAEATLAFANIIYLVGLMAGGIMWPVSSFPTRLQPLIAGTPTGALGEILRHWTSGGVTWTSLLVLIVWAVVAHLIARKAFRWTS</sequence>
<dbReference type="PANTHER" id="PTHR43229">
    <property type="entry name" value="NODULATION PROTEIN J"/>
    <property type="match status" value="1"/>
</dbReference>
<dbReference type="InterPro" id="IPR051784">
    <property type="entry name" value="Nod_factor_ABC_transporter"/>
</dbReference>
<feature type="domain" description="ABC-2 type transporter transmembrane" evidence="7">
    <location>
        <begin position="72"/>
        <end position="253"/>
    </location>
</feature>
<keyword evidence="2 6" id="KW-0812">Transmembrane</keyword>
<dbReference type="STRING" id="1255658.FM114_15665"/>
<keyword evidence="4 6" id="KW-0472">Membrane</keyword>
<keyword evidence="5" id="KW-0046">Antibiotic resistance</keyword>
<evidence type="ECO:0000313" key="8">
    <source>
        <dbReference type="EMBL" id="SJN45166.1"/>
    </source>
</evidence>